<evidence type="ECO:0000313" key="1">
    <source>
        <dbReference type="EMBL" id="PLS28773.1"/>
    </source>
</evidence>
<dbReference type="EMBL" id="NMWT01000013">
    <property type="protein sequence ID" value="PLS28773.1"/>
    <property type="molecule type" value="Genomic_DNA"/>
</dbReference>
<gene>
    <name evidence="1" type="ORF">Uis4E_1137</name>
</gene>
<accession>A0A2N5J3L8</accession>
<protein>
    <recommendedName>
        <fullName evidence="3">CTP synthase</fullName>
    </recommendedName>
</protein>
<dbReference type="AlphaFoldDB" id="A0A2N5J3L8"/>
<comment type="caution">
    <text evidence="1">The sequence shown here is derived from an EMBL/GenBank/DDBJ whole genome shotgun (WGS) entry which is preliminary data.</text>
</comment>
<keyword evidence="2" id="KW-1185">Reference proteome</keyword>
<dbReference type="Proteomes" id="UP000235034">
    <property type="component" value="Unassembled WGS sequence"/>
</dbReference>
<evidence type="ECO:0008006" key="3">
    <source>
        <dbReference type="Google" id="ProtNLM"/>
    </source>
</evidence>
<evidence type="ECO:0000313" key="2">
    <source>
        <dbReference type="Proteomes" id="UP000235034"/>
    </source>
</evidence>
<proteinExistence type="predicted"/>
<sequence>MRRHKEVAALIKTAQAERRCVFGSTSAQRQALARRVHAKELHRAAPNMYADVLYWQSLDPPERTLHLARAMHVRHDSWRFGGITAAAAHGFEHQWSLHDGTVTVLTATKGTVMGEKRQVKLLRSPSRRCVTANGIPVTDGARTVVDCGLLLGFRDVLPIMDSALAKGVTVDDVLAACSGTRRDYTPIFQLLRYANPLSENGGESLARATMIEQRFMIPQIQVAFTDPDTGKSYRVDFVWRLADGRIVVGEFDGTQKYVDPGMANRRSIQGVVLAEREREAALRRAGVTAIVRFTFDDVVQCNPLCNKLLGAGVPCMG</sequence>
<dbReference type="RefSeq" id="WP_101622273.1">
    <property type="nucleotide sequence ID" value="NZ_NMWT01000013.1"/>
</dbReference>
<organism evidence="1 2">
    <name type="scientific">Bifidobacterium parmae</name>
    <dbReference type="NCBI Taxonomy" id="361854"/>
    <lineage>
        <taxon>Bacteria</taxon>
        <taxon>Bacillati</taxon>
        <taxon>Actinomycetota</taxon>
        <taxon>Actinomycetes</taxon>
        <taxon>Bifidobacteriales</taxon>
        <taxon>Bifidobacteriaceae</taxon>
        <taxon>Bifidobacterium</taxon>
    </lineage>
</organism>
<name>A0A2N5J3L8_9BIFI</name>
<reference evidence="1 2" key="1">
    <citation type="submission" date="2017-07" db="EMBL/GenBank/DDBJ databases">
        <title>Bifidobacterium novel species.</title>
        <authorList>
            <person name="Lugli G.A."/>
            <person name="Milani C."/>
            <person name="Duranti S."/>
            <person name="Mangifesta M."/>
        </authorList>
    </citation>
    <scope>NUCLEOTIDE SEQUENCE [LARGE SCALE GENOMIC DNA]</scope>
    <source>
        <strain evidence="1 2">77</strain>
    </source>
</reference>
<dbReference type="OrthoDB" id="3172126at2"/>